<keyword evidence="2" id="KW-1185">Reference proteome</keyword>
<sequence length="143" mass="15404">MTIRLRAHHLLCMLTYVGKGYTPAFTVNYDRIAERLSQGEEIVIVEGPDDVCAPLLTEAEPHCFNDSVAERDRQAARDIGDLLGRRIGAGERIEPDAILLAKLRAGFGSGLTRTACAGCEWAELCSAIVNDAYTGVKVGGPPC</sequence>
<organism evidence="1 2">
    <name type="scientific">Aquamicrobium terrae</name>
    <dbReference type="NCBI Taxonomy" id="1324945"/>
    <lineage>
        <taxon>Bacteria</taxon>
        <taxon>Pseudomonadati</taxon>
        <taxon>Pseudomonadota</taxon>
        <taxon>Alphaproteobacteria</taxon>
        <taxon>Hyphomicrobiales</taxon>
        <taxon>Phyllobacteriaceae</taxon>
        <taxon>Aquamicrobium</taxon>
    </lineage>
</organism>
<reference evidence="1 2" key="1">
    <citation type="submission" date="2024-06" db="EMBL/GenBank/DDBJ databases">
        <title>Genomic Encyclopedia of Type Strains, Phase IV (KMG-IV): sequencing the most valuable type-strain genomes for metagenomic binning, comparative biology and taxonomic classification.</title>
        <authorList>
            <person name="Goeker M."/>
        </authorList>
    </citation>
    <scope>NUCLEOTIDE SEQUENCE [LARGE SCALE GENOMIC DNA]</scope>
    <source>
        <strain evidence="1 2">DSM 27865</strain>
    </source>
</reference>
<evidence type="ECO:0000313" key="1">
    <source>
        <dbReference type="EMBL" id="MET3794632.1"/>
    </source>
</evidence>
<gene>
    <name evidence="1" type="ORF">ABID37_004872</name>
</gene>
<dbReference type="EMBL" id="JBEPML010000027">
    <property type="protein sequence ID" value="MET3794632.1"/>
    <property type="molecule type" value="Genomic_DNA"/>
</dbReference>
<dbReference type="InterPro" id="IPR009702">
    <property type="entry name" value="DUF1284"/>
</dbReference>
<evidence type="ECO:0008006" key="3">
    <source>
        <dbReference type="Google" id="ProtNLM"/>
    </source>
</evidence>
<dbReference type="Pfam" id="PF06935">
    <property type="entry name" value="DUF1284"/>
    <property type="match status" value="1"/>
</dbReference>
<comment type="caution">
    <text evidence="1">The sequence shown here is derived from an EMBL/GenBank/DDBJ whole genome shotgun (WGS) entry which is preliminary data.</text>
</comment>
<name>A0ABV2N754_9HYPH</name>
<protein>
    <recommendedName>
        <fullName evidence="3">DUF1284 domain-containing protein</fullName>
    </recommendedName>
</protein>
<dbReference type="Proteomes" id="UP001549076">
    <property type="component" value="Unassembled WGS sequence"/>
</dbReference>
<evidence type="ECO:0000313" key="2">
    <source>
        <dbReference type="Proteomes" id="UP001549076"/>
    </source>
</evidence>
<accession>A0ABV2N754</accession>
<dbReference type="RefSeq" id="WP_354199548.1">
    <property type="nucleotide sequence ID" value="NZ_JBEPML010000027.1"/>
</dbReference>
<proteinExistence type="predicted"/>